<feature type="domain" description="Peptidase M24" evidence="3">
    <location>
        <begin position="134"/>
        <end position="340"/>
    </location>
</feature>
<comment type="caution">
    <text evidence="5">The sequence shown here is derived from an EMBL/GenBank/DDBJ whole genome shotgun (WGS) entry which is preliminary data.</text>
</comment>
<dbReference type="PRINTS" id="PR00599">
    <property type="entry name" value="MAPEPTIDASE"/>
</dbReference>
<dbReference type="PROSITE" id="PS00491">
    <property type="entry name" value="PROLINE_PEPTIDASE"/>
    <property type="match status" value="1"/>
</dbReference>
<dbReference type="EMBL" id="PXYT01000001">
    <property type="protein sequence ID" value="PSR31906.1"/>
    <property type="molecule type" value="Genomic_DNA"/>
</dbReference>
<dbReference type="InterPro" id="IPR000587">
    <property type="entry name" value="Creatinase_N"/>
</dbReference>
<dbReference type="InterPro" id="IPR050659">
    <property type="entry name" value="Peptidase_M24B"/>
</dbReference>
<organism evidence="5 6">
    <name type="scientific">Sulfobacillus benefaciens</name>
    <dbReference type="NCBI Taxonomy" id="453960"/>
    <lineage>
        <taxon>Bacteria</taxon>
        <taxon>Bacillati</taxon>
        <taxon>Bacillota</taxon>
        <taxon>Clostridia</taxon>
        <taxon>Eubacteriales</taxon>
        <taxon>Clostridiales Family XVII. Incertae Sedis</taxon>
        <taxon>Sulfobacillus</taxon>
    </lineage>
</organism>
<dbReference type="GO" id="GO:0008235">
    <property type="term" value="F:metalloexopeptidase activity"/>
    <property type="evidence" value="ECO:0007669"/>
    <property type="project" value="UniProtKB-ARBA"/>
</dbReference>
<dbReference type="PANTHER" id="PTHR46112">
    <property type="entry name" value="AMINOPEPTIDASE"/>
    <property type="match status" value="1"/>
</dbReference>
<evidence type="ECO:0008006" key="7">
    <source>
        <dbReference type="Google" id="ProtNLM"/>
    </source>
</evidence>
<dbReference type="Pfam" id="PF00557">
    <property type="entry name" value="Peptidase_M24"/>
    <property type="match status" value="1"/>
</dbReference>
<name>A0A2T2XBT7_9FIRM</name>
<dbReference type="GO" id="GO:0046872">
    <property type="term" value="F:metal ion binding"/>
    <property type="evidence" value="ECO:0007669"/>
    <property type="project" value="UniProtKB-KW"/>
</dbReference>
<evidence type="ECO:0000259" key="4">
    <source>
        <dbReference type="Pfam" id="PF01321"/>
    </source>
</evidence>
<dbReference type="InterPro" id="IPR029149">
    <property type="entry name" value="Creatin/AminoP/Spt16_N"/>
</dbReference>
<dbReference type="PANTHER" id="PTHR46112:SF3">
    <property type="entry name" value="AMINOPEPTIDASE YPDF"/>
    <property type="match status" value="1"/>
</dbReference>
<dbReference type="GO" id="GO:0004177">
    <property type="term" value="F:aminopeptidase activity"/>
    <property type="evidence" value="ECO:0007669"/>
    <property type="project" value="UniProtKB-ARBA"/>
</dbReference>
<dbReference type="InterPro" id="IPR036005">
    <property type="entry name" value="Creatinase/aminopeptidase-like"/>
</dbReference>
<proteinExistence type="predicted"/>
<dbReference type="InterPro" id="IPR001131">
    <property type="entry name" value="Peptidase_M24B_aminopep-P_CS"/>
</dbReference>
<keyword evidence="2" id="KW-0378">Hydrolase</keyword>
<reference evidence="5 6" key="1">
    <citation type="journal article" date="2014" name="BMC Genomics">
        <title>Comparison of environmental and isolate Sulfobacillus genomes reveals diverse carbon, sulfur, nitrogen, and hydrogen metabolisms.</title>
        <authorList>
            <person name="Justice N.B."/>
            <person name="Norman A."/>
            <person name="Brown C.T."/>
            <person name="Singh A."/>
            <person name="Thomas B.C."/>
            <person name="Banfield J.F."/>
        </authorList>
    </citation>
    <scope>NUCLEOTIDE SEQUENCE [LARGE SCALE GENOMIC DNA]</scope>
    <source>
        <strain evidence="5">AMDSBA1</strain>
    </source>
</reference>
<dbReference type="Gene3D" id="3.90.230.10">
    <property type="entry name" value="Creatinase/methionine aminopeptidase superfamily"/>
    <property type="match status" value="1"/>
</dbReference>
<evidence type="ECO:0000313" key="6">
    <source>
        <dbReference type="Proteomes" id="UP000242699"/>
    </source>
</evidence>
<evidence type="ECO:0000256" key="1">
    <source>
        <dbReference type="ARBA" id="ARBA00022723"/>
    </source>
</evidence>
<evidence type="ECO:0000259" key="3">
    <source>
        <dbReference type="Pfam" id="PF00557"/>
    </source>
</evidence>
<keyword evidence="1" id="KW-0479">Metal-binding</keyword>
<gene>
    <name evidence="5" type="ORF">C7B43_01410</name>
</gene>
<dbReference type="Gene3D" id="3.40.350.10">
    <property type="entry name" value="Creatinase/prolidase N-terminal domain"/>
    <property type="match status" value="1"/>
</dbReference>
<dbReference type="AlphaFoldDB" id="A0A2T2XBT7"/>
<evidence type="ECO:0000313" key="5">
    <source>
        <dbReference type="EMBL" id="PSR31906.1"/>
    </source>
</evidence>
<dbReference type="CDD" id="cd01092">
    <property type="entry name" value="APP-like"/>
    <property type="match status" value="1"/>
</dbReference>
<sequence>MSRIDAVWENCGPGIDAFMVCSRQNRYYLSAFTGSAGCLLIDGAHRFLITDSRYTEQARAEATLFEVVESRRVWDKAAELARSQGWKRIGFEAEHVTVHDYLRLLAQYRDLEWVPLTGIVERERRIKDDVERAHLQRAAQIADRALSGVLDHLHPGVSEREFQLALDHAMEEEGAEGVSFPTIVASGPRGSLPHAKPTERRFEDDDWVTIDFGAVYQGYHSDETVTIPLTNRARSGKLQIIYDIVLQAQKAGIKALRAGVFASQVDEIVRDVIIEAGFGEYFGHGTGHGVGLDVHEDPLLGPNPPNDVKLDEGMVVTIEPGIYLPQVGGVRLEDMLLVTAEGSTRLSAWNKE</sequence>
<dbReference type="SUPFAM" id="SSF55920">
    <property type="entry name" value="Creatinase/aminopeptidase"/>
    <property type="match status" value="1"/>
</dbReference>
<dbReference type="Proteomes" id="UP000242699">
    <property type="component" value="Unassembled WGS sequence"/>
</dbReference>
<feature type="domain" description="Creatinase N-terminal" evidence="4">
    <location>
        <begin position="14"/>
        <end position="126"/>
    </location>
</feature>
<dbReference type="Pfam" id="PF01321">
    <property type="entry name" value="Creatinase_N"/>
    <property type="match status" value="1"/>
</dbReference>
<dbReference type="InterPro" id="IPR000994">
    <property type="entry name" value="Pept_M24"/>
</dbReference>
<accession>A0A2T2XBT7</accession>
<protein>
    <recommendedName>
        <fullName evidence="7">Aminopeptidase P family protein</fullName>
    </recommendedName>
</protein>
<evidence type="ECO:0000256" key="2">
    <source>
        <dbReference type="ARBA" id="ARBA00022801"/>
    </source>
</evidence>
<dbReference type="InterPro" id="IPR001714">
    <property type="entry name" value="Pept_M24_MAP"/>
</dbReference>